<feature type="region of interest" description="Disordered" evidence="1">
    <location>
        <begin position="143"/>
        <end position="258"/>
    </location>
</feature>
<dbReference type="AlphaFoldDB" id="M4B2S3"/>
<evidence type="ECO:0000256" key="2">
    <source>
        <dbReference type="SAM" id="Phobius"/>
    </source>
</evidence>
<organism evidence="3 4">
    <name type="scientific">Hyaloperonospora arabidopsidis (strain Emoy2)</name>
    <name type="common">Downy mildew agent</name>
    <name type="synonym">Peronospora arabidopsidis</name>
    <dbReference type="NCBI Taxonomy" id="559515"/>
    <lineage>
        <taxon>Eukaryota</taxon>
        <taxon>Sar</taxon>
        <taxon>Stramenopiles</taxon>
        <taxon>Oomycota</taxon>
        <taxon>Peronosporomycetes</taxon>
        <taxon>Peronosporales</taxon>
        <taxon>Peronosporaceae</taxon>
        <taxon>Hyaloperonospora</taxon>
    </lineage>
</organism>
<reference evidence="4" key="1">
    <citation type="journal article" date="2010" name="Science">
        <title>Signatures of adaptation to obligate biotrophy in the Hyaloperonospora arabidopsidis genome.</title>
        <authorList>
            <person name="Baxter L."/>
            <person name="Tripathy S."/>
            <person name="Ishaque N."/>
            <person name="Boot N."/>
            <person name="Cabral A."/>
            <person name="Kemen E."/>
            <person name="Thines M."/>
            <person name="Ah-Fong A."/>
            <person name="Anderson R."/>
            <person name="Badejoko W."/>
            <person name="Bittner-Eddy P."/>
            <person name="Boore J.L."/>
            <person name="Chibucos M.C."/>
            <person name="Coates M."/>
            <person name="Dehal P."/>
            <person name="Delehaunty K."/>
            <person name="Dong S."/>
            <person name="Downton P."/>
            <person name="Dumas B."/>
            <person name="Fabro G."/>
            <person name="Fronick C."/>
            <person name="Fuerstenberg S.I."/>
            <person name="Fulton L."/>
            <person name="Gaulin E."/>
            <person name="Govers F."/>
            <person name="Hughes L."/>
            <person name="Humphray S."/>
            <person name="Jiang R.H."/>
            <person name="Judelson H."/>
            <person name="Kamoun S."/>
            <person name="Kyung K."/>
            <person name="Meijer H."/>
            <person name="Minx P."/>
            <person name="Morris P."/>
            <person name="Nelson J."/>
            <person name="Phuntumart V."/>
            <person name="Qutob D."/>
            <person name="Rehmany A."/>
            <person name="Rougon-Cardoso A."/>
            <person name="Ryden P."/>
            <person name="Torto-Alalibo T."/>
            <person name="Studholme D."/>
            <person name="Wang Y."/>
            <person name="Win J."/>
            <person name="Wood J."/>
            <person name="Clifton S.W."/>
            <person name="Rogers J."/>
            <person name="Van den Ackerveken G."/>
            <person name="Jones J.D."/>
            <person name="McDowell J.M."/>
            <person name="Beynon J."/>
            <person name="Tyler B.M."/>
        </authorList>
    </citation>
    <scope>NUCLEOTIDE SEQUENCE [LARGE SCALE GENOMIC DNA]</scope>
    <source>
        <strain evidence="4">Emoy2</strain>
    </source>
</reference>
<evidence type="ECO:0000256" key="1">
    <source>
        <dbReference type="SAM" id="MobiDB-lite"/>
    </source>
</evidence>
<dbReference type="EnsemblProtists" id="HpaT800571">
    <property type="protein sequence ID" value="HpaP800571"/>
    <property type="gene ID" value="HpaG800571"/>
</dbReference>
<dbReference type="eggNOG" id="ENOG502S61J">
    <property type="taxonomic scope" value="Eukaryota"/>
</dbReference>
<dbReference type="VEuPathDB" id="FungiDB:HpaG800571"/>
<sequence length="292" mass="32154">MPSTVAVDDAIRTLSVELTKDKDAAVIGKTEAEKEVLTRYAAKGRRRAAMGAITGSSIMAGLWKMSKNRQRLAGAFAMVSGGLFGASYGVISIRRDLLSDLLMLPPDKSPFATHARTILTSKIPENSFVQELNEKFKNSLATTDSWTDDADTPRTSGSKPSIGLPPQAHRFDNGRDHSTSSTTGFDQSRTKKDSSDDDFGEPNNSESRLPFFFGAKPSLDEASDDGDHNAPLSRDPYAHFTRDTRRSNPDKNAAPLRHDEDDYFFDVAGSRDALVQPTTWDEIRRRAAEQHK</sequence>
<keyword evidence="2" id="KW-0472">Membrane</keyword>
<keyword evidence="4" id="KW-1185">Reference proteome</keyword>
<feature type="transmembrane region" description="Helical" evidence="2">
    <location>
        <begin position="72"/>
        <end position="93"/>
    </location>
</feature>
<keyword evidence="2" id="KW-1133">Transmembrane helix</keyword>
<keyword evidence="2" id="KW-0812">Transmembrane</keyword>
<feature type="compositionally biased region" description="Basic and acidic residues" evidence="1">
    <location>
        <begin position="169"/>
        <end position="178"/>
    </location>
</feature>
<reference evidence="3" key="2">
    <citation type="submission" date="2015-06" db="UniProtKB">
        <authorList>
            <consortium name="EnsemblProtists"/>
        </authorList>
    </citation>
    <scope>IDENTIFICATION</scope>
    <source>
        <strain evidence="3">Emoy2</strain>
    </source>
</reference>
<name>M4B2S3_HYAAE</name>
<proteinExistence type="predicted"/>
<protein>
    <submittedName>
        <fullName evidence="3">Uncharacterized protein</fullName>
    </submittedName>
</protein>
<feature type="compositionally biased region" description="Basic and acidic residues" evidence="1">
    <location>
        <begin position="236"/>
        <end position="249"/>
    </location>
</feature>
<dbReference type="InParanoid" id="M4B2S3"/>
<evidence type="ECO:0000313" key="4">
    <source>
        <dbReference type="Proteomes" id="UP000011713"/>
    </source>
</evidence>
<evidence type="ECO:0000313" key="3">
    <source>
        <dbReference type="EnsemblProtists" id="HpaP800571"/>
    </source>
</evidence>
<dbReference type="EMBL" id="JH598094">
    <property type="status" value="NOT_ANNOTATED_CDS"/>
    <property type="molecule type" value="Genomic_DNA"/>
</dbReference>
<dbReference type="HOGENOM" id="CLU_050946_0_0_1"/>
<dbReference type="OMA" id="ILAHYAN"/>
<accession>M4B2S3</accession>
<dbReference type="Proteomes" id="UP000011713">
    <property type="component" value="Unassembled WGS sequence"/>
</dbReference>